<dbReference type="EMBL" id="CP023819">
    <property type="protein sequence ID" value="ATL90522.1"/>
    <property type="molecule type" value="Genomic_DNA"/>
</dbReference>
<dbReference type="InterPro" id="IPR038765">
    <property type="entry name" value="Papain-like_cys_pep_sf"/>
</dbReference>
<sequence length="303" mass="35180">MNFEETEVLYNVYRGILRNNRSFQPGKSTAVEYRMDCPEYADLLKKYPFEKIAGKGTDLQRAIRVLKYLSPKLTHSPWYDGHVDCNALALLDYSLDKPEQGINCLNKAKILEEVCLALGIYARRVRFLPYSPFDFDCHVVTEIYDRSQEKWYMLDPTTNGYLVDEQGTILSLLEARERMADTRFVTYCKATSREKDLQKLYRKNIATTAYYAKNLFRIQVDAVSQFGESGNWLNFPPEHFSIREWSVASAEYRLEMVPAYAKEYADFDEAVQLPRMREAVERTRNMEEPKAISAAALTEKPIS</sequence>
<evidence type="ECO:0008006" key="3">
    <source>
        <dbReference type="Google" id="ProtNLM"/>
    </source>
</evidence>
<dbReference type="Proteomes" id="UP000223709">
    <property type="component" value="Chromosome"/>
</dbReference>
<dbReference type="SUPFAM" id="SSF54001">
    <property type="entry name" value="Cysteine proteinases"/>
    <property type="match status" value="1"/>
</dbReference>
<protein>
    <recommendedName>
        <fullName evidence="3">Transglutaminase-like domain-containing protein</fullName>
    </recommendedName>
</protein>
<evidence type="ECO:0000313" key="1">
    <source>
        <dbReference type="EMBL" id="ATL90522.1"/>
    </source>
</evidence>
<organism evidence="1 2">
    <name type="scientific">Faecalibacterium prausnitzii</name>
    <dbReference type="NCBI Taxonomy" id="853"/>
    <lineage>
        <taxon>Bacteria</taxon>
        <taxon>Bacillati</taxon>
        <taxon>Bacillota</taxon>
        <taxon>Clostridia</taxon>
        <taxon>Eubacteriales</taxon>
        <taxon>Oscillospiraceae</taxon>
        <taxon>Faecalibacterium</taxon>
    </lineage>
</organism>
<dbReference type="RefSeq" id="WP_098924296.1">
    <property type="nucleotide sequence ID" value="NZ_CP023819.1"/>
</dbReference>
<dbReference type="AlphaFoldDB" id="A0A291TBK4"/>
<reference evidence="1 2" key="1">
    <citation type="submission" date="2017-10" db="EMBL/GenBank/DDBJ databases">
        <title>Complete Genome Sequence of Faecalibacterium prausnitzii isolated from the gut of healthy adult Indian.</title>
        <authorList>
            <person name="Bag S."/>
            <person name="Ghosh T.S."/>
            <person name="Das B."/>
        </authorList>
    </citation>
    <scope>NUCLEOTIDE SEQUENCE [LARGE SCALE GENOMIC DNA]</scope>
    <source>
        <strain evidence="1 2">Indica</strain>
    </source>
</reference>
<proteinExistence type="predicted"/>
<accession>A0A291TBK4</accession>
<name>A0A291TBK4_9FIRM</name>
<gene>
    <name evidence="1" type="ORF">CRH10_09555</name>
</gene>
<evidence type="ECO:0000313" key="2">
    <source>
        <dbReference type="Proteomes" id="UP000223709"/>
    </source>
</evidence>